<evidence type="ECO:0000259" key="6">
    <source>
        <dbReference type="Pfam" id="PF01728"/>
    </source>
</evidence>
<dbReference type="Gene3D" id="3.40.50.150">
    <property type="entry name" value="Vaccinia Virus protein VP39"/>
    <property type="match status" value="1"/>
</dbReference>
<organism evidence="9 10">
    <name type="scientific">Kangiella taiwanensis</name>
    <dbReference type="NCBI Taxonomy" id="1079179"/>
    <lineage>
        <taxon>Bacteria</taxon>
        <taxon>Pseudomonadati</taxon>
        <taxon>Pseudomonadota</taxon>
        <taxon>Gammaproteobacteria</taxon>
        <taxon>Kangiellales</taxon>
        <taxon>Kangiellaceae</taxon>
        <taxon>Kangiella</taxon>
    </lineage>
</organism>
<dbReference type="Pfam" id="PF01728">
    <property type="entry name" value="FtsJ"/>
    <property type="match status" value="1"/>
</dbReference>
<sequence length="360" mass="40719">MQQTPFIFFCRPGFESDCAAEVQAIANAHELAGYANAQTDAGYVRFYLFDDASSEAFFDLLDLSDIIFARQWFWAKAELEELPLEDRITPILDVCADVAMAKSLLVEHLDSDEGRELSKFCKKFSTPLTIALEKQGLVHDDSEFRLHTLFLATDHCVLGYSPAERSSELKGGILRLKAPKNAPSRSSLKLDEAIQVLMSNRQQRDAFRLGNTGVDLGAAPGGWTFQLVERGLQVSAIDNGPMDKKLMATEHVEHYQENAFTWLPEKPVNVLVCDMVEKPSLVANLMAEWLEGGHTQHAIFNLKLPMKKRFQEVADCIGLVCDRLEDAEKSYFWQAKHLYHDREEITVYFRLKSKVAQNHS</sequence>
<evidence type="ECO:0000313" key="9">
    <source>
        <dbReference type="EMBL" id="GAA4350093.1"/>
    </source>
</evidence>
<dbReference type="Pfam" id="PF21239">
    <property type="entry name" value="RLMM_N"/>
    <property type="match status" value="1"/>
</dbReference>
<dbReference type="EMBL" id="BAABFU010000002">
    <property type="protein sequence ID" value="GAA4350093.1"/>
    <property type="molecule type" value="Genomic_DNA"/>
</dbReference>
<keyword evidence="5" id="KW-0949">S-adenosyl-L-methionine</keyword>
<keyword evidence="2" id="KW-0698">rRNA processing</keyword>
<evidence type="ECO:0000256" key="3">
    <source>
        <dbReference type="ARBA" id="ARBA00022603"/>
    </source>
</evidence>
<evidence type="ECO:0000313" key="10">
    <source>
        <dbReference type="Proteomes" id="UP001501294"/>
    </source>
</evidence>
<dbReference type="NCBIfam" id="NF008734">
    <property type="entry name" value="PRK11760.1"/>
    <property type="match status" value="1"/>
</dbReference>
<keyword evidence="10" id="KW-1185">Reference proteome</keyword>
<protein>
    <submittedName>
        <fullName evidence="9">23S rRNA (Cytidine(2498)-2'-O)-methyltransferase RlmM</fullName>
    </submittedName>
</protein>
<dbReference type="Gene3D" id="3.30.70.2810">
    <property type="match status" value="1"/>
</dbReference>
<dbReference type="InterPro" id="IPR029063">
    <property type="entry name" value="SAM-dependent_MTases_sf"/>
</dbReference>
<keyword evidence="3" id="KW-0489">Methyltransferase</keyword>
<keyword evidence="1" id="KW-0963">Cytoplasm</keyword>
<feature type="domain" description="RlmM ferredoxin-like" evidence="7">
    <location>
        <begin position="6"/>
        <end position="73"/>
    </location>
</feature>
<accession>A0ABP8I2N2</accession>
<dbReference type="InterPro" id="IPR011224">
    <property type="entry name" value="rRNA_MeTrfase_M"/>
</dbReference>
<gene>
    <name evidence="9" type="primary">rlmM</name>
    <name evidence="9" type="ORF">GCM10023150_15280</name>
</gene>
<evidence type="ECO:0000259" key="7">
    <source>
        <dbReference type="Pfam" id="PF18125"/>
    </source>
</evidence>
<evidence type="ECO:0000256" key="1">
    <source>
        <dbReference type="ARBA" id="ARBA00022490"/>
    </source>
</evidence>
<feature type="domain" description="Ribosomal RNA methyltransferase FtsJ" evidence="6">
    <location>
        <begin position="184"/>
        <end position="284"/>
    </location>
</feature>
<proteinExistence type="predicted"/>
<dbReference type="Gene3D" id="3.30.2300.20">
    <property type="match status" value="1"/>
</dbReference>
<evidence type="ECO:0000259" key="8">
    <source>
        <dbReference type="Pfam" id="PF21239"/>
    </source>
</evidence>
<dbReference type="PANTHER" id="PTHR37524:SF2">
    <property type="entry name" value="RIBOSOMAL RNA METHYLTRANSFERASE FTSJ DOMAIN-CONTAINING PROTEIN"/>
    <property type="match status" value="1"/>
</dbReference>
<dbReference type="Pfam" id="PF18125">
    <property type="entry name" value="RlmM_FDX"/>
    <property type="match status" value="1"/>
</dbReference>
<dbReference type="InterPro" id="IPR040739">
    <property type="entry name" value="RlmM_FDX"/>
</dbReference>
<dbReference type="InterPro" id="IPR002877">
    <property type="entry name" value="RNA_MeTrfase_FtsJ_dom"/>
</dbReference>
<feature type="domain" description="Ribosomal RNA large subunit methyltransferase M THUMP-like" evidence="8">
    <location>
        <begin position="86"/>
        <end position="161"/>
    </location>
</feature>
<comment type="caution">
    <text evidence="9">The sequence shown here is derived from an EMBL/GenBank/DDBJ whole genome shotgun (WGS) entry which is preliminary data.</text>
</comment>
<dbReference type="SUPFAM" id="SSF53335">
    <property type="entry name" value="S-adenosyl-L-methionine-dependent methyltransferases"/>
    <property type="match status" value="1"/>
</dbReference>
<dbReference type="PIRSF" id="PIRSF028774">
    <property type="entry name" value="UCP028774"/>
    <property type="match status" value="1"/>
</dbReference>
<dbReference type="RefSeq" id="WP_223578340.1">
    <property type="nucleotide sequence ID" value="NZ_BAABFU010000002.1"/>
</dbReference>
<evidence type="ECO:0000256" key="2">
    <source>
        <dbReference type="ARBA" id="ARBA00022552"/>
    </source>
</evidence>
<dbReference type="InterPro" id="IPR048646">
    <property type="entry name" value="RlmM_THUMP-like"/>
</dbReference>
<keyword evidence="4" id="KW-0808">Transferase</keyword>
<dbReference type="PANTHER" id="PTHR37524">
    <property type="entry name" value="RIBOSOMAL RNA LARGE SUBUNIT METHYLTRANSFERASE M"/>
    <property type="match status" value="1"/>
</dbReference>
<evidence type="ECO:0000256" key="4">
    <source>
        <dbReference type="ARBA" id="ARBA00022679"/>
    </source>
</evidence>
<name>A0ABP8I2N2_9GAMM</name>
<reference evidence="10" key="1">
    <citation type="journal article" date="2019" name="Int. J. Syst. Evol. Microbiol.">
        <title>The Global Catalogue of Microorganisms (GCM) 10K type strain sequencing project: providing services to taxonomists for standard genome sequencing and annotation.</title>
        <authorList>
            <consortium name="The Broad Institute Genomics Platform"/>
            <consortium name="The Broad Institute Genome Sequencing Center for Infectious Disease"/>
            <person name="Wu L."/>
            <person name="Ma J."/>
        </authorList>
    </citation>
    <scope>NUCLEOTIDE SEQUENCE [LARGE SCALE GENOMIC DNA]</scope>
    <source>
        <strain evidence="10">JCM 17727</strain>
    </source>
</reference>
<evidence type="ECO:0000256" key="5">
    <source>
        <dbReference type="ARBA" id="ARBA00022691"/>
    </source>
</evidence>
<dbReference type="Proteomes" id="UP001501294">
    <property type="component" value="Unassembled WGS sequence"/>
</dbReference>